<dbReference type="Pfam" id="PF01476">
    <property type="entry name" value="LysM"/>
    <property type="match status" value="1"/>
</dbReference>
<proteinExistence type="predicted"/>
<feature type="domain" description="LysM" evidence="1">
    <location>
        <begin position="221"/>
        <end position="271"/>
    </location>
</feature>
<evidence type="ECO:0000313" key="2">
    <source>
        <dbReference type="EMBL" id="QEL19733.1"/>
    </source>
</evidence>
<dbReference type="Proteomes" id="UP000324974">
    <property type="component" value="Chromosome"/>
</dbReference>
<reference evidence="3" key="1">
    <citation type="submission" date="2019-08" db="EMBL/GenBank/DDBJ databases">
        <title>Limnoglobus roseus gen. nov., sp. nov., a novel freshwater planctomycete with a giant genome from the family Gemmataceae.</title>
        <authorList>
            <person name="Kulichevskaya I.S."/>
            <person name="Naumoff D.G."/>
            <person name="Miroshnikov K."/>
            <person name="Ivanova A."/>
            <person name="Philippov D.A."/>
            <person name="Hakobyan A."/>
            <person name="Rijpstra I.C."/>
            <person name="Sinninghe Damste J.S."/>
            <person name="Liesack W."/>
            <person name="Dedysh S.N."/>
        </authorList>
    </citation>
    <scope>NUCLEOTIDE SEQUENCE [LARGE SCALE GENOMIC DNA]</scope>
    <source>
        <strain evidence="3">PX52</strain>
    </source>
</reference>
<organism evidence="2 3">
    <name type="scientific">Limnoglobus roseus</name>
    <dbReference type="NCBI Taxonomy" id="2598579"/>
    <lineage>
        <taxon>Bacteria</taxon>
        <taxon>Pseudomonadati</taxon>
        <taxon>Planctomycetota</taxon>
        <taxon>Planctomycetia</taxon>
        <taxon>Gemmatales</taxon>
        <taxon>Gemmataceae</taxon>
        <taxon>Limnoglobus</taxon>
    </lineage>
</organism>
<keyword evidence="3" id="KW-1185">Reference proteome</keyword>
<dbReference type="PROSITE" id="PS51782">
    <property type="entry name" value="LYSM"/>
    <property type="match status" value="1"/>
</dbReference>
<dbReference type="Gene3D" id="3.10.350.10">
    <property type="entry name" value="LysM domain"/>
    <property type="match status" value="1"/>
</dbReference>
<dbReference type="KEGG" id="lrs:PX52LOC_06812"/>
<protein>
    <recommendedName>
        <fullName evidence="1">LysM domain-containing protein</fullName>
    </recommendedName>
</protein>
<accession>A0A5C1ANN2</accession>
<dbReference type="SMART" id="SM00257">
    <property type="entry name" value="LysM"/>
    <property type="match status" value="1"/>
</dbReference>
<dbReference type="RefSeq" id="WP_149114095.1">
    <property type="nucleotide sequence ID" value="NZ_CP042425.1"/>
</dbReference>
<dbReference type="InterPro" id="IPR018392">
    <property type="entry name" value="LysM"/>
</dbReference>
<dbReference type="InterPro" id="IPR036779">
    <property type="entry name" value="LysM_dom_sf"/>
</dbReference>
<dbReference type="EMBL" id="CP042425">
    <property type="protein sequence ID" value="QEL19733.1"/>
    <property type="molecule type" value="Genomic_DNA"/>
</dbReference>
<evidence type="ECO:0000259" key="1">
    <source>
        <dbReference type="PROSITE" id="PS51782"/>
    </source>
</evidence>
<gene>
    <name evidence="2" type="ORF">PX52LOC_06812</name>
</gene>
<dbReference type="CDD" id="cd00118">
    <property type="entry name" value="LysM"/>
    <property type="match status" value="1"/>
</dbReference>
<dbReference type="OrthoDB" id="279782at2"/>
<evidence type="ECO:0000313" key="3">
    <source>
        <dbReference type="Proteomes" id="UP000324974"/>
    </source>
</evidence>
<name>A0A5C1ANN2_9BACT</name>
<dbReference type="AlphaFoldDB" id="A0A5C1ANN2"/>
<sequence>MPAWEIKKLWSDSVIAAYRTFVSTAGPKKSGVLRSTCEDLAIRLVSEFAASEGLPLEIKNESNKDGIIPRKFANLEEFLDSALTSTGARDLANFNTVKFVAGTSKGLPSSLAKAKSGDLILLYDPIHHVQVVTSTTATEVKIAQGNFRPESEQAGTLRKVFTDVNQNRPSDSYYIGQIVAQFSHVFDPKAGTWLYNGRELFKDDSGRLMIWDFDAWNDLVVKHTVAKDETLSSIALKVLKNGNLWTRIYESNKGVIGADSNKVRPGMTLFIWKK</sequence>